<evidence type="ECO:0000256" key="10">
    <source>
        <dbReference type="HAMAP-Rule" id="MF_00185"/>
    </source>
</evidence>
<dbReference type="Pfam" id="PF01715">
    <property type="entry name" value="IPPT"/>
    <property type="match status" value="1"/>
</dbReference>
<dbReference type="InterPro" id="IPR027417">
    <property type="entry name" value="P-loop_NTPase"/>
</dbReference>
<dbReference type="NCBIfam" id="TIGR00174">
    <property type="entry name" value="miaA"/>
    <property type="match status" value="1"/>
</dbReference>
<dbReference type="HAMAP" id="MF_00185">
    <property type="entry name" value="IPP_trans"/>
    <property type="match status" value="1"/>
</dbReference>
<dbReference type="Proteomes" id="UP001597440">
    <property type="component" value="Unassembled WGS sequence"/>
</dbReference>
<protein>
    <recommendedName>
        <fullName evidence="10">tRNA dimethylallyltransferase</fullName>
        <ecNumber evidence="10">2.5.1.75</ecNumber>
    </recommendedName>
    <alternativeName>
        <fullName evidence="10">Dimethylallyl diphosphate:tRNA dimethylallyltransferase</fullName>
        <shortName evidence="10">DMAPP:tRNA dimethylallyltransferase</shortName>
        <shortName evidence="10">DMATase</shortName>
    </alternativeName>
    <alternativeName>
        <fullName evidence="10">Isopentenyl-diphosphate:tRNA isopentenyltransferase</fullName>
        <shortName evidence="10">IPP transferase</shortName>
        <shortName evidence="10">IPPT</shortName>
        <shortName evidence="10">IPTase</shortName>
    </alternativeName>
</protein>
<evidence type="ECO:0000313" key="14">
    <source>
        <dbReference type="EMBL" id="MFD2553124.1"/>
    </source>
</evidence>
<keyword evidence="7 10" id="KW-0067">ATP-binding</keyword>
<evidence type="ECO:0000256" key="12">
    <source>
        <dbReference type="RuleBase" id="RU003784"/>
    </source>
</evidence>
<dbReference type="EC" id="2.5.1.75" evidence="10"/>
<evidence type="ECO:0000256" key="4">
    <source>
        <dbReference type="ARBA" id="ARBA00022679"/>
    </source>
</evidence>
<reference evidence="15" key="1">
    <citation type="journal article" date="2019" name="Int. J. Syst. Evol. Microbiol.">
        <title>The Global Catalogue of Microorganisms (GCM) 10K type strain sequencing project: providing services to taxonomists for standard genome sequencing and annotation.</title>
        <authorList>
            <consortium name="The Broad Institute Genomics Platform"/>
            <consortium name="The Broad Institute Genome Sequencing Center for Infectious Disease"/>
            <person name="Wu L."/>
            <person name="Ma J."/>
        </authorList>
    </citation>
    <scope>NUCLEOTIDE SEQUENCE [LARGE SCALE GENOMIC DNA]</scope>
    <source>
        <strain evidence="15">KCTC 52298</strain>
    </source>
</reference>
<evidence type="ECO:0000256" key="1">
    <source>
        <dbReference type="ARBA" id="ARBA00001946"/>
    </source>
</evidence>
<keyword evidence="15" id="KW-1185">Reference proteome</keyword>
<keyword evidence="5 10" id="KW-0819">tRNA processing</keyword>
<evidence type="ECO:0000256" key="2">
    <source>
        <dbReference type="ARBA" id="ARBA00003213"/>
    </source>
</evidence>
<dbReference type="InterPro" id="IPR039657">
    <property type="entry name" value="Dimethylallyltransferase"/>
</dbReference>
<feature type="binding site" evidence="10">
    <location>
        <begin position="27"/>
        <end position="34"/>
    </location>
    <ligand>
        <name>ATP</name>
        <dbReference type="ChEBI" id="CHEBI:30616"/>
    </ligand>
</feature>
<keyword evidence="8 10" id="KW-0460">Magnesium</keyword>
<evidence type="ECO:0000313" key="15">
    <source>
        <dbReference type="Proteomes" id="UP001597440"/>
    </source>
</evidence>
<name>A0ABW5KW64_9SPHI</name>
<gene>
    <name evidence="10 14" type="primary">miaA</name>
    <name evidence="14" type="ORF">ACFSQW_01885</name>
</gene>
<proteinExistence type="inferred from homology"/>
<comment type="caution">
    <text evidence="10">Lacks conserved residue(s) required for the propagation of feature annotation.</text>
</comment>
<dbReference type="SUPFAM" id="SSF52540">
    <property type="entry name" value="P-loop containing nucleoside triphosphate hydrolases"/>
    <property type="match status" value="2"/>
</dbReference>
<comment type="catalytic activity">
    <reaction evidence="9 10 11">
        <text>adenosine(37) in tRNA + dimethylallyl diphosphate = N(6)-dimethylallyladenosine(37) in tRNA + diphosphate</text>
        <dbReference type="Rhea" id="RHEA:26482"/>
        <dbReference type="Rhea" id="RHEA-COMP:10162"/>
        <dbReference type="Rhea" id="RHEA-COMP:10375"/>
        <dbReference type="ChEBI" id="CHEBI:33019"/>
        <dbReference type="ChEBI" id="CHEBI:57623"/>
        <dbReference type="ChEBI" id="CHEBI:74411"/>
        <dbReference type="ChEBI" id="CHEBI:74415"/>
        <dbReference type="EC" id="2.5.1.75"/>
    </reaction>
</comment>
<dbReference type="EMBL" id="JBHULD010000003">
    <property type="protein sequence ID" value="MFD2553124.1"/>
    <property type="molecule type" value="Genomic_DNA"/>
</dbReference>
<dbReference type="RefSeq" id="WP_210356418.1">
    <property type="nucleotide sequence ID" value="NZ_JAEQMU010000009.1"/>
</dbReference>
<dbReference type="InterPro" id="IPR018022">
    <property type="entry name" value="IPT"/>
</dbReference>
<dbReference type="PANTHER" id="PTHR11088">
    <property type="entry name" value="TRNA DIMETHYLALLYLTRANSFERASE"/>
    <property type="match status" value="1"/>
</dbReference>
<evidence type="ECO:0000256" key="5">
    <source>
        <dbReference type="ARBA" id="ARBA00022694"/>
    </source>
</evidence>
<accession>A0ABW5KW64</accession>
<comment type="subunit">
    <text evidence="10">Monomer.</text>
</comment>
<keyword evidence="6 10" id="KW-0547">Nucleotide-binding</keyword>
<evidence type="ECO:0000256" key="8">
    <source>
        <dbReference type="ARBA" id="ARBA00022842"/>
    </source>
</evidence>
<evidence type="ECO:0000256" key="3">
    <source>
        <dbReference type="ARBA" id="ARBA00005842"/>
    </source>
</evidence>
<feature type="site" description="Interaction with substrate tRNA" evidence="10">
    <location>
        <position position="140"/>
    </location>
</feature>
<organism evidence="14 15">
    <name type="scientific">Sphingobacterium tabacisoli</name>
    <dbReference type="NCBI Taxonomy" id="2044855"/>
    <lineage>
        <taxon>Bacteria</taxon>
        <taxon>Pseudomonadati</taxon>
        <taxon>Bacteroidota</taxon>
        <taxon>Sphingobacteriia</taxon>
        <taxon>Sphingobacteriales</taxon>
        <taxon>Sphingobacteriaceae</taxon>
        <taxon>Sphingobacterium</taxon>
    </lineage>
</organism>
<evidence type="ECO:0000256" key="6">
    <source>
        <dbReference type="ARBA" id="ARBA00022741"/>
    </source>
</evidence>
<sequence length="304" mass="35156">MINSKQVLEYLSRETSFLEKDILIITGPTASGKTKLAVELAKTLNGEIISADSRQVYRHMDIGTGKDIQEYGDIPYHLIDIADPGEHYNVARFLEDFEGAYRSIKEKGKPVIVCGGTGFYIQALLSPQPYNQVPTNIVWRSFQEQKTKQELQEQIAQYLIPSDFAIDYTSKKRMARALEILNWLSQPGHILPPSVPGYTATILGLNPDVELRRARISQRLLDRLDQGMVREVENLLHSGLTHDEIAYYGLEYKYISYYLRGQIEYDVFLHKLGTEIHRYAKRQMTYFRKMERDGHIIHWLDKIK</sequence>
<dbReference type="PANTHER" id="PTHR11088:SF60">
    <property type="entry name" value="TRNA DIMETHYLALLYLTRANSFERASE"/>
    <property type="match status" value="1"/>
</dbReference>
<comment type="function">
    <text evidence="2 10 12">Catalyzes the transfer of a dimethylallyl group onto the adenine at position 37 in tRNAs that read codons beginning with uridine, leading to the formation of N6-(dimethylallyl)adenosine (i(6)A).</text>
</comment>
<feature type="binding site" evidence="10">
    <location>
        <begin position="29"/>
        <end position="34"/>
    </location>
    <ligand>
        <name>substrate</name>
    </ligand>
</feature>
<comment type="caution">
    <text evidence="14">The sequence shown here is derived from an EMBL/GenBank/DDBJ whole genome shotgun (WGS) entry which is preliminary data.</text>
</comment>
<feature type="region of interest" description="Interaction with substrate tRNA" evidence="10">
    <location>
        <begin position="52"/>
        <end position="55"/>
    </location>
</feature>
<dbReference type="Gene3D" id="3.40.50.300">
    <property type="entry name" value="P-loop containing nucleotide triphosphate hydrolases"/>
    <property type="match status" value="1"/>
</dbReference>
<feature type="site" description="Interaction with substrate tRNA" evidence="10">
    <location>
        <position position="117"/>
    </location>
</feature>
<comment type="similarity">
    <text evidence="3 10 13">Belongs to the IPP transferase family.</text>
</comment>
<evidence type="ECO:0000256" key="11">
    <source>
        <dbReference type="RuleBase" id="RU003783"/>
    </source>
</evidence>
<evidence type="ECO:0000256" key="9">
    <source>
        <dbReference type="ARBA" id="ARBA00049563"/>
    </source>
</evidence>
<keyword evidence="4 10" id="KW-0808">Transferase</keyword>
<evidence type="ECO:0000256" key="13">
    <source>
        <dbReference type="RuleBase" id="RU003785"/>
    </source>
</evidence>
<comment type="cofactor">
    <cofactor evidence="1 10">
        <name>Mg(2+)</name>
        <dbReference type="ChEBI" id="CHEBI:18420"/>
    </cofactor>
</comment>
<evidence type="ECO:0000256" key="7">
    <source>
        <dbReference type="ARBA" id="ARBA00022840"/>
    </source>
</evidence>
<dbReference type="GO" id="GO:0052381">
    <property type="term" value="F:tRNA dimethylallyltransferase activity"/>
    <property type="evidence" value="ECO:0007669"/>
    <property type="project" value="UniProtKB-EC"/>
</dbReference>